<dbReference type="Pfam" id="PF05593">
    <property type="entry name" value="RHS_repeat"/>
    <property type="match status" value="1"/>
</dbReference>
<dbReference type="RefSeq" id="WP_314513374.1">
    <property type="nucleotide sequence ID" value="NZ_JASJOU010000007.1"/>
</dbReference>
<dbReference type="Gene3D" id="2.180.10.10">
    <property type="entry name" value="RHS repeat-associated core"/>
    <property type="match status" value="1"/>
</dbReference>
<evidence type="ECO:0000313" key="2">
    <source>
        <dbReference type="EMBL" id="MDJ1502975.1"/>
    </source>
</evidence>
<name>A0AAE3R7R4_9BACT</name>
<keyword evidence="1" id="KW-0732">Signal</keyword>
<protein>
    <submittedName>
        <fullName evidence="2">RHS repeat protein</fullName>
    </submittedName>
</protein>
<dbReference type="EMBL" id="JASJOU010000007">
    <property type="protein sequence ID" value="MDJ1502975.1"/>
    <property type="molecule type" value="Genomic_DNA"/>
</dbReference>
<sequence length="1106" mass="123469">MRYLIYFILLSACIGTLQAQTPEYTTGIRTIAPQPPNAGSLGKFGNIPVSLHTGVPNISIPIFEINVGGINLPISLNYHSAGFRVNEVASNVGLGWSLSADPQVSRNMVGLPDEDSWGFLNNPDLTDNGATINQYYTMYYDVYRGNRDIEPDQFSYNLVGSSGKFVFQKDKSIFQIPLSDNKITKRTEGGFLITTNQGVSYTFDQTERVSQDSYAAGYNRQILPYVSTWHASKITSATGVDEISFSYTPDCGQSFYYTTNYSTAIGAKARVTGPCHPKEEVLMYGEPNTITSSMERYSFQALNVSSIVFKTGKVDFLYECDRIDFSLAARLKEIQVFQKTATGYTLIKKVVLSHTYFSYPKPSDDPINFFRNYDRLRLDQVTIYGSDQTTPPQAYTLTYETTQMAPVNNNGQDRWGFNNGATDNVTLMPVTETVLGGRYYKFGNANRSSNPTMMKACMIKEIKYPTGGKTVFEFEPHQFEMEEPKVEKKTFSAGASGWHPGNVNYSMTEFTVAEDEPYAKDATIQYYLSPYNVTGIVERPYIKIEDVTTGEVESIGHANASETVSSGQWPILWPLVPGHTYKIHASVSTDPSRPTTPQVQAVTVNATIQYVSDTKQKDIRSEGGLRIASITNYDHNGNFINKDLYKYGQKEDGIGKLLTTSYAIYINYANVKFRTGSEWSQDGALCSSLCDYYSTSSPARTYQSSNLIPISQMSGSPVVYDYVTKYQVSENGGKNGKQVSQFSVEPDQSLAIPAEFNALGQFFVSNAWRSGLLLEEQSGKVENDVFKPITKVKNNYVLNRQTSFSNTKFQMRYSHSGCLTQTPGAVSADFVFFTYPIESGYMFLTSSEKKTIDDQGNENTIVENFDYQSPSHLNLTQKTSTNSKQQTIVETFQYPHEKAATESIYQKMVNRNMTASVIEASKTINGNPVSRTRITYTDWFSDSKLIQPSLIEQQLGTGPLEAKVHFNGYDASGNLLEQAKDGDINSVYLWGYNKTYPIAEIKNATYSEVLTALAAQGVSEAQLNALSDEAAIRATLTTLRTHSSMTNALISIYTYNPLVGVTSVTDPNGVTTYYEYDAFQRLQTVRDRVNNQPGNLLKSYQYHYKE</sequence>
<dbReference type="AlphaFoldDB" id="A0AAE3R7R4"/>
<dbReference type="InterPro" id="IPR006530">
    <property type="entry name" value="YD"/>
</dbReference>
<dbReference type="InterPro" id="IPR031325">
    <property type="entry name" value="RHS_repeat"/>
</dbReference>
<organism evidence="2 3">
    <name type="scientific">Xanthocytophaga agilis</name>
    <dbReference type="NCBI Taxonomy" id="3048010"/>
    <lineage>
        <taxon>Bacteria</taxon>
        <taxon>Pseudomonadati</taxon>
        <taxon>Bacteroidota</taxon>
        <taxon>Cytophagia</taxon>
        <taxon>Cytophagales</taxon>
        <taxon>Rhodocytophagaceae</taxon>
        <taxon>Xanthocytophaga</taxon>
    </lineage>
</organism>
<evidence type="ECO:0000313" key="3">
    <source>
        <dbReference type="Proteomes" id="UP001232063"/>
    </source>
</evidence>
<feature type="chain" id="PRO_5041988002" evidence="1">
    <location>
        <begin position="20"/>
        <end position="1106"/>
    </location>
</feature>
<keyword evidence="3" id="KW-1185">Reference proteome</keyword>
<feature type="signal peptide" evidence="1">
    <location>
        <begin position="1"/>
        <end position="19"/>
    </location>
</feature>
<comment type="caution">
    <text evidence="2">The sequence shown here is derived from an EMBL/GenBank/DDBJ whole genome shotgun (WGS) entry which is preliminary data.</text>
</comment>
<accession>A0AAE3R7R4</accession>
<gene>
    <name evidence="2" type="ORF">QNI22_20060</name>
</gene>
<proteinExistence type="predicted"/>
<dbReference type="Proteomes" id="UP001232063">
    <property type="component" value="Unassembled WGS sequence"/>
</dbReference>
<evidence type="ECO:0000256" key="1">
    <source>
        <dbReference type="SAM" id="SignalP"/>
    </source>
</evidence>
<dbReference type="NCBIfam" id="TIGR01643">
    <property type="entry name" value="YD_repeat_2x"/>
    <property type="match status" value="1"/>
</dbReference>
<reference evidence="2" key="1">
    <citation type="submission" date="2023-05" db="EMBL/GenBank/DDBJ databases">
        <authorList>
            <person name="Zhang X."/>
        </authorList>
    </citation>
    <scope>NUCLEOTIDE SEQUENCE</scope>
    <source>
        <strain evidence="2">BD1B2-1</strain>
    </source>
</reference>